<accession>V6MJ61</accession>
<evidence type="ECO:0000313" key="3">
    <source>
        <dbReference type="Proteomes" id="UP000017973"/>
    </source>
</evidence>
<dbReference type="InterPro" id="IPR010982">
    <property type="entry name" value="Lambda_DNA-bd_dom_sf"/>
</dbReference>
<protein>
    <submittedName>
        <fullName evidence="2">Transcriptional regulator</fullName>
    </submittedName>
</protein>
<dbReference type="RefSeq" id="WP_023555394.1">
    <property type="nucleotide sequence ID" value="NZ_KI629787.1"/>
</dbReference>
<dbReference type="Pfam" id="PF13443">
    <property type="entry name" value="HTH_26"/>
    <property type="match status" value="1"/>
</dbReference>
<reference evidence="2 3" key="1">
    <citation type="journal article" date="2014" name="Genome Announc.">
        <title>Draft Genome Sequence of Brevibacillus panacihumi Strain W25, a Halotolerant Hydrocarbon-Degrading Bacterium.</title>
        <authorList>
            <person name="Wang X."/>
            <person name="Jin D."/>
            <person name="Zhou L."/>
            <person name="Wu L."/>
            <person name="An W."/>
            <person name="Chen Y."/>
            <person name="Zhao L."/>
        </authorList>
    </citation>
    <scope>NUCLEOTIDE SEQUENCE [LARGE SCALE GENOMIC DNA]</scope>
    <source>
        <strain evidence="2 3">W25</strain>
    </source>
</reference>
<dbReference type="AlphaFoldDB" id="V6MJ61"/>
<name>V6MJ61_9BACL</name>
<dbReference type="SUPFAM" id="SSF47413">
    <property type="entry name" value="lambda repressor-like DNA-binding domains"/>
    <property type="match status" value="1"/>
</dbReference>
<dbReference type="Proteomes" id="UP000017973">
    <property type="component" value="Unassembled WGS sequence"/>
</dbReference>
<dbReference type="CDD" id="cd00093">
    <property type="entry name" value="HTH_XRE"/>
    <property type="match status" value="1"/>
</dbReference>
<sequence length="66" mass="7805">MSIRFLLREILAERGMSERQFAQENEIREGTLYDICNNEIKRVPVDLIEKISNALDIEPGDWIKRK</sequence>
<comment type="caution">
    <text evidence="2">The sequence shown here is derived from an EMBL/GenBank/DDBJ whole genome shotgun (WGS) entry which is preliminary data.</text>
</comment>
<keyword evidence="3" id="KW-1185">Reference proteome</keyword>
<dbReference type="PATRIC" id="fig|1408254.3.peg.1363"/>
<organism evidence="2 3">
    <name type="scientific">Brevibacillus panacihumi W25</name>
    <dbReference type="NCBI Taxonomy" id="1408254"/>
    <lineage>
        <taxon>Bacteria</taxon>
        <taxon>Bacillati</taxon>
        <taxon>Bacillota</taxon>
        <taxon>Bacilli</taxon>
        <taxon>Bacillales</taxon>
        <taxon>Paenibacillaceae</taxon>
        <taxon>Brevibacillus</taxon>
    </lineage>
</organism>
<gene>
    <name evidence="2" type="ORF">T458_06850</name>
</gene>
<dbReference type="GO" id="GO:0003677">
    <property type="term" value="F:DNA binding"/>
    <property type="evidence" value="ECO:0007669"/>
    <property type="project" value="InterPro"/>
</dbReference>
<feature type="domain" description="HTH cro/C1-type" evidence="1">
    <location>
        <begin position="7"/>
        <end position="62"/>
    </location>
</feature>
<dbReference type="HOGENOM" id="CLU_066192_31_4_9"/>
<dbReference type="SMART" id="SM00530">
    <property type="entry name" value="HTH_XRE"/>
    <property type="match status" value="1"/>
</dbReference>
<evidence type="ECO:0000259" key="1">
    <source>
        <dbReference type="PROSITE" id="PS50943"/>
    </source>
</evidence>
<dbReference type="eggNOG" id="ENOG502ZWZE">
    <property type="taxonomic scope" value="Bacteria"/>
</dbReference>
<proteinExistence type="predicted"/>
<dbReference type="Gene3D" id="1.10.260.40">
    <property type="entry name" value="lambda repressor-like DNA-binding domains"/>
    <property type="match status" value="1"/>
</dbReference>
<dbReference type="PROSITE" id="PS50943">
    <property type="entry name" value="HTH_CROC1"/>
    <property type="match status" value="1"/>
</dbReference>
<evidence type="ECO:0000313" key="2">
    <source>
        <dbReference type="EMBL" id="EST55478.1"/>
    </source>
</evidence>
<dbReference type="STRING" id="1408254.T458_06850"/>
<dbReference type="InterPro" id="IPR001387">
    <property type="entry name" value="Cro/C1-type_HTH"/>
</dbReference>
<dbReference type="EMBL" id="AYJU01000003">
    <property type="protein sequence ID" value="EST55478.1"/>
    <property type="molecule type" value="Genomic_DNA"/>
</dbReference>
<dbReference type="OrthoDB" id="9805309at2"/>